<name>A0A6N8SMP0_9HYPH</name>
<dbReference type="AlphaFoldDB" id="A0A6N8SMP0"/>
<dbReference type="OrthoDB" id="7800844at2"/>
<dbReference type="Proteomes" id="UP000435802">
    <property type="component" value="Unassembled WGS sequence"/>
</dbReference>
<dbReference type="PANTHER" id="PTHR32309">
    <property type="entry name" value="TYROSINE-PROTEIN KINASE"/>
    <property type="match status" value="1"/>
</dbReference>
<feature type="compositionally biased region" description="Polar residues" evidence="1">
    <location>
        <begin position="361"/>
        <end position="371"/>
    </location>
</feature>
<dbReference type="PANTHER" id="PTHR32309:SF13">
    <property type="entry name" value="FERRIC ENTEROBACTIN TRANSPORT PROTEIN FEPE"/>
    <property type="match status" value="1"/>
</dbReference>
<feature type="region of interest" description="Disordered" evidence="1">
    <location>
        <begin position="352"/>
        <end position="376"/>
    </location>
</feature>
<evidence type="ECO:0008006" key="5">
    <source>
        <dbReference type="Google" id="ProtNLM"/>
    </source>
</evidence>
<reference evidence="3 4" key="1">
    <citation type="submission" date="2019-12" db="EMBL/GenBank/DDBJ databases">
        <title>Shinella kummerowiae sp. nov., a symbiotic bacterium isolated from root nodules of the herbal legume Kummerowia stipulacea.</title>
        <authorList>
            <person name="Gao J."/>
        </authorList>
    </citation>
    <scope>NUCLEOTIDE SEQUENCE [LARGE SCALE GENOMIC DNA]</scope>
    <source>
        <strain evidence="3 4">CCBAU 25048</strain>
    </source>
</reference>
<feature type="region of interest" description="Disordered" evidence="1">
    <location>
        <begin position="39"/>
        <end position="66"/>
    </location>
</feature>
<comment type="caution">
    <text evidence="3">The sequence shown here is derived from an EMBL/GenBank/DDBJ whole genome shotgun (WGS) entry which is preliminary data.</text>
</comment>
<evidence type="ECO:0000256" key="1">
    <source>
        <dbReference type="SAM" id="MobiDB-lite"/>
    </source>
</evidence>
<feature type="transmembrane region" description="Helical" evidence="2">
    <location>
        <begin position="433"/>
        <end position="459"/>
    </location>
</feature>
<keyword evidence="2" id="KW-0812">Transmembrane</keyword>
<keyword evidence="2" id="KW-1133">Transmembrane helix</keyword>
<dbReference type="GO" id="GO:0005886">
    <property type="term" value="C:plasma membrane"/>
    <property type="evidence" value="ECO:0007669"/>
    <property type="project" value="TreeGrafter"/>
</dbReference>
<dbReference type="GO" id="GO:0004713">
    <property type="term" value="F:protein tyrosine kinase activity"/>
    <property type="evidence" value="ECO:0007669"/>
    <property type="project" value="TreeGrafter"/>
</dbReference>
<protein>
    <recommendedName>
        <fullName evidence="5">Capsule biosynthesis protein</fullName>
    </recommendedName>
</protein>
<evidence type="ECO:0000256" key="2">
    <source>
        <dbReference type="SAM" id="Phobius"/>
    </source>
</evidence>
<sequence>MKDEKAPAAAENPDAKASSLMDIAKQRAKQRAAQQKVVAIKQAAAARHRPDPELDDEENLGKRADSRPALPKDIVKTILTLPEMPKRKRKLPWPKISFVAAAILPAFLTGLYYLFIASPQYVVETQFSVRGSSENSFNALGLSALVGNSAQSGDSYIVADYIHSAQILPDILEQTNVDIREIYSRPSIDFLYRENKDGALDEFRDYWRDMVNVSFNSTTGNVTMQVYAFSPSDAKQVADSVLTVSENLVNTLSEKSRRQFIEVVNQQVARSEERLRNIRKQITDLRITEQAVDPTAVATMEATIISTLEQELASLRTRYKALVDSISADAPSARVIERQISALEDQLVEQKRRITGEAAPTDSSSKTTRSGAESGRALPEMLDRFTELSVEQEFAVKAYTASLASLETAMQEAQKQERYFAVYVVPREPEIALYPLGMLNTVIVLIASIGLWIIGYFTFRSVKDHSI</sequence>
<proteinExistence type="predicted"/>
<feature type="transmembrane region" description="Helical" evidence="2">
    <location>
        <begin position="96"/>
        <end position="115"/>
    </location>
</feature>
<evidence type="ECO:0000313" key="4">
    <source>
        <dbReference type="Proteomes" id="UP000435802"/>
    </source>
</evidence>
<keyword evidence="2" id="KW-0472">Membrane</keyword>
<gene>
    <name evidence="3" type="ORF">GR138_28185</name>
</gene>
<keyword evidence="4" id="KW-1185">Reference proteome</keyword>
<evidence type="ECO:0000313" key="3">
    <source>
        <dbReference type="EMBL" id="MXN49088.1"/>
    </source>
</evidence>
<dbReference type="InterPro" id="IPR050445">
    <property type="entry name" value="Bact_polysacc_biosynth/exp"/>
</dbReference>
<accession>A0A6N8SMP0</accession>
<organism evidence="3 4">
    <name type="scientific">Shinella kummerowiae</name>
    <dbReference type="NCBI Taxonomy" id="417745"/>
    <lineage>
        <taxon>Bacteria</taxon>
        <taxon>Pseudomonadati</taxon>
        <taxon>Pseudomonadota</taxon>
        <taxon>Alphaproteobacteria</taxon>
        <taxon>Hyphomicrobiales</taxon>
        <taxon>Rhizobiaceae</taxon>
        <taxon>Shinella</taxon>
    </lineage>
</organism>
<dbReference type="RefSeq" id="WP_160862571.1">
    <property type="nucleotide sequence ID" value="NZ_WUMK01000015.1"/>
</dbReference>
<dbReference type="EMBL" id="WUMK01000015">
    <property type="protein sequence ID" value="MXN49088.1"/>
    <property type="molecule type" value="Genomic_DNA"/>
</dbReference>